<evidence type="ECO:0000256" key="6">
    <source>
        <dbReference type="ARBA" id="ARBA00023242"/>
    </source>
</evidence>
<sequence>MAGLTEVKNSKMTSNDTALVKKKTKSSAPRRRTGCQTCRKRRIKCDETIPACTKCVQAGWKCDGYPSTPASTDTLSSKSASLHPSQRPLLSITNYSIPFKIPGSQRDRQLLHYFCVQGSSDITGFITSDFWSKVVLQESHQDSAVRQALVAMSSLHLDYVTSESQAASVATLTHYGKAVRTIRKRLSQPTSDTTKVALVCCIIFYCCENALGDWDAALQHLSNGLKLLKSVGETENMKDLTVIFERLDMQASFFQDDRVPILSLPDWKEYVNAMPEQGFSNAQEAHESLVKLQSWLYNFVNRHAELHEASVDLLSADVLDEKDALVQAYNRWSHAFNDLQLAKKEENQGTYGLRVLLIHFHICQMILESKFPVNEEIFGASPNPTAHKILDLIETLLDHTTKLNSSPTATQTPRRNFSLESGVVAPLFALALKCSDESVATRAAGMLSSTHRREGLYDAQTMAQILNQLRISRDGDLGIKEEATSDNGIVSALEYHIPGTYEGGGIDKLLASMRI</sequence>
<feature type="region of interest" description="Disordered" evidence="7">
    <location>
        <begin position="1"/>
        <end position="32"/>
    </location>
</feature>
<dbReference type="OrthoDB" id="2593732at2759"/>
<evidence type="ECO:0000313" key="10">
    <source>
        <dbReference type="Proteomes" id="UP000253153"/>
    </source>
</evidence>
<gene>
    <name evidence="9" type="ORF">FIESC28_10235</name>
</gene>
<organism evidence="9 10">
    <name type="scientific">Fusarium coffeatum</name>
    <dbReference type="NCBI Taxonomy" id="231269"/>
    <lineage>
        <taxon>Eukaryota</taxon>
        <taxon>Fungi</taxon>
        <taxon>Dikarya</taxon>
        <taxon>Ascomycota</taxon>
        <taxon>Pezizomycotina</taxon>
        <taxon>Sordariomycetes</taxon>
        <taxon>Hypocreomycetidae</taxon>
        <taxon>Hypocreales</taxon>
        <taxon>Nectriaceae</taxon>
        <taxon>Fusarium</taxon>
        <taxon>Fusarium incarnatum-equiseti species complex</taxon>
    </lineage>
</organism>
<dbReference type="InterPro" id="IPR021858">
    <property type="entry name" value="Fun_TF"/>
</dbReference>
<evidence type="ECO:0000256" key="3">
    <source>
        <dbReference type="ARBA" id="ARBA00023015"/>
    </source>
</evidence>
<dbReference type="Proteomes" id="UP000253153">
    <property type="component" value="Unassembled WGS sequence"/>
</dbReference>
<name>A0A366QWR9_9HYPO</name>
<dbReference type="GO" id="GO:0008270">
    <property type="term" value="F:zinc ion binding"/>
    <property type="evidence" value="ECO:0007669"/>
    <property type="project" value="InterPro"/>
</dbReference>
<feature type="compositionally biased region" description="Basic residues" evidence="7">
    <location>
        <begin position="20"/>
        <end position="32"/>
    </location>
</feature>
<dbReference type="InterPro" id="IPR052360">
    <property type="entry name" value="Transcr_Regulatory_Proteins"/>
</dbReference>
<reference evidence="9 10" key="1">
    <citation type="submission" date="2018-06" db="EMBL/GenBank/DDBJ databases">
        <title>Fusarium incarnatum-equiseti species complex species 28.</title>
        <authorList>
            <person name="Gardiner D.M."/>
        </authorList>
    </citation>
    <scope>NUCLEOTIDE SEQUENCE [LARGE SCALE GENOMIC DNA]</scope>
    <source>
        <strain evidence="9 10">FIESC_28</strain>
    </source>
</reference>
<evidence type="ECO:0000259" key="8">
    <source>
        <dbReference type="PROSITE" id="PS50048"/>
    </source>
</evidence>
<evidence type="ECO:0000313" key="9">
    <source>
        <dbReference type="EMBL" id="RBR08435.1"/>
    </source>
</evidence>
<dbReference type="RefSeq" id="XP_031011543.1">
    <property type="nucleotide sequence ID" value="XM_031164369.1"/>
</dbReference>
<dbReference type="PANTHER" id="PTHR36206">
    <property type="entry name" value="ASPERCRYPTIN BIOSYNTHESIS CLUSTER-SPECIFIC TRANSCRIPTION REGULATOR ATNN-RELATED"/>
    <property type="match status" value="1"/>
</dbReference>
<dbReference type="AlphaFoldDB" id="A0A366QWR9"/>
<dbReference type="Pfam" id="PF00172">
    <property type="entry name" value="Zn_clus"/>
    <property type="match status" value="1"/>
</dbReference>
<dbReference type="EMBL" id="QKXC01000284">
    <property type="protein sequence ID" value="RBR08435.1"/>
    <property type="molecule type" value="Genomic_DNA"/>
</dbReference>
<keyword evidence="5" id="KW-0804">Transcription</keyword>
<keyword evidence="10" id="KW-1185">Reference proteome</keyword>
<feature type="domain" description="Zn(2)-C6 fungal-type" evidence="8">
    <location>
        <begin position="34"/>
        <end position="62"/>
    </location>
</feature>
<dbReference type="Gene3D" id="4.10.240.10">
    <property type="entry name" value="Zn(2)-C6 fungal-type DNA-binding domain"/>
    <property type="match status" value="1"/>
</dbReference>
<keyword evidence="6" id="KW-0539">Nucleus</keyword>
<proteinExistence type="predicted"/>
<keyword evidence="4" id="KW-0238">DNA-binding</keyword>
<dbReference type="InterPro" id="IPR036864">
    <property type="entry name" value="Zn2-C6_fun-type_DNA-bd_sf"/>
</dbReference>
<protein>
    <recommendedName>
        <fullName evidence="8">Zn(2)-C6 fungal-type domain-containing protein</fullName>
    </recommendedName>
</protein>
<accession>A0A366QWR9</accession>
<dbReference type="CDD" id="cd00067">
    <property type="entry name" value="GAL4"/>
    <property type="match status" value="1"/>
</dbReference>
<dbReference type="GeneID" id="41999665"/>
<evidence type="ECO:0000256" key="4">
    <source>
        <dbReference type="ARBA" id="ARBA00023125"/>
    </source>
</evidence>
<dbReference type="GO" id="GO:0000981">
    <property type="term" value="F:DNA-binding transcription factor activity, RNA polymerase II-specific"/>
    <property type="evidence" value="ECO:0007669"/>
    <property type="project" value="InterPro"/>
</dbReference>
<comment type="caution">
    <text evidence="9">The sequence shown here is derived from an EMBL/GenBank/DDBJ whole genome shotgun (WGS) entry which is preliminary data.</text>
</comment>
<dbReference type="PROSITE" id="PS00463">
    <property type="entry name" value="ZN2_CY6_FUNGAL_1"/>
    <property type="match status" value="1"/>
</dbReference>
<dbReference type="GO" id="GO:0003677">
    <property type="term" value="F:DNA binding"/>
    <property type="evidence" value="ECO:0007669"/>
    <property type="project" value="UniProtKB-KW"/>
</dbReference>
<dbReference type="PROSITE" id="PS50048">
    <property type="entry name" value="ZN2_CY6_FUNGAL_2"/>
    <property type="match status" value="1"/>
</dbReference>
<dbReference type="PANTHER" id="PTHR36206:SF4">
    <property type="entry name" value="HYPOTHETICAL CONSERVED PROTEIN (EUROFUNG)-RELATED"/>
    <property type="match status" value="1"/>
</dbReference>
<keyword evidence="3" id="KW-0805">Transcription regulation</keyword>
<dbReference type="SUPFAM" id="SSF57701">
    <property type="entry name" value="Zn2/Cys6 DNA-binding domain"/>
    <property type="match status" value="1"/>
</dbReference>
<evidence type="ECO:0000256" key="2">
    <source>
        <dbReference type="ARBA" id="ARBA00022833"/>
    </source>
</evidence>
<evidence type="ECO:0000256" key="5">
    <source>
        <dbReference type="ARBA" id="ARBA00023163"/>
    </source>
</evidence>
<dbReference type="Pfam" id="PF11951">
    <property type="entry name" value="Fungal_trans_2"/>
    <property type="match status" value="1"/>
</dbReference>
<keyword evidence="1" id="KW-0479">Metal-binding</keyword>
<dbReference type="SMART" id="SM00066">
    <property type="entry name" value="GAL4"/>
    <property type="match status" value="1"/>
</dbReference>
<evidence type="ECO:0000256" key="1">
    <source>
        <dbReference type="ARBA" id="ARBA00022723"/>
    </source>
</evidence>
<keyword evidence="2" id="KW-0862">Zinc</keyword>
<evidence type="ECO:0000256" key="7">
    <source>
        <dbReference type="SAM" id="MobiDB-lite"/>
    </source>
</evidence>
<dbReference type="InterPro" id="IPR001138">
    <property type="entry name" value="Zn2Cys6_DnaBD"/>
</dbReference>